<name>A0A842FFM9_9LIST</name>
<evidence type="ECO:0000313" key="3">
    <source>
        <dbReference type="EMBL" id="MBC2241826.1"/>
    </source>
</evidence>
<proteinExistence type="predicted"/>
<evidence type="ECO:0000256" key="1">
    <source>
        <dbReference type="SAM" id="Coils"/>
    </source>
</evidence>
<evidence type="ECO:0000313" key="4">
    <source>
        <dbReference type="Proteomes" id="UP000553016"/>
    </source>
</evidence>
<feature type="domain" description="Phage head morphogenesis" evidence="2">
    <location>
        <begin position="156"/>
        <end position="278"/>
    </location>
</feature>
<dbReference type="Pfam" id="PF04233">
    <property type="entry name" value="Phage_Mu_F"/>
    <property type="match status" value="1"/>
</dbReference>
<dbReference type="RefSeq" id="WP_185541602.1">
    <property type="nucleotide sequence ID" value="NZ_JAARZA010000008.1"/>
</dbReference>
<reference evidence="3 4" key="1">
    <citation type="submission" date="2020-03" db="EMBL/GenBank/DDBJ databases">
        <title>Soil Listeria distribution.</title>
        <authorList>
            <person name="Liao J."/>
            <person name="Wiedmann M."/>
        </authorList>
    </citation>
    <scope>NUCLEOTIDE SEQUENCE [LARGE SCALE GENOMIC DNA]</scope>
    <source>
        <strain evidence="3 4">FSL L7-0149</strain>
    </source>
</reference>
<comment type="caution">
    <text evidence="3">The sequence shown here is derived from an EMBL/GenBank/DDBJ whole genome shotgun (WGS) entry which is preliminary data.</text>
</comment>
<keyword evidence="1" id="KW-0175">Coiled coil</keyword>
<dbReference type="EMBL" id="JAARZA010000008">
    <property type="protein sequence ID" value="MBC2241826.1"/>
    <property type="molecule type" value="Genomic_DNA"/>
</dbReference>
<dbReference type="AlphaFoldDB" id="A0A842FFM9"/>
<dbReference type="Proteomes" id="UP000553016">
    <property type="component" value="Unassembled WGS sequence"/>
</dbReference>
<protein>
    <recommendedName>
        <fullName evidence="2">Phage head morphogenesis domain-containing protein</fullName>
    </recommendedName>
</protein>
<dbReference type="InterPro" id="IPR006528">
    <property type="entry name" value="Phage_head_morphogenesis_dom"/>
</dbReference>
<organism evidence="3 4">
    <name type="scientific">Listeria booriae</name>
    <dbReference type="NCBI Taxonomy" id="1552123"/>
    <lineage>
        <taxon>Bacteria</taxon>
        <taxon>Bacillati</taxon>
        <taxon>Bacillota</taxon>
        <taxon>Bacilli</taxon>
        <taxon>Bacillales</taxon>
        <taxon>Listeriaceae</taxon>
        <taxon>Listeria</taxon>
    </lineage>
</organism>
<feature type="coiled-coil region" evidence="1">
    <location>
        <begin position="341"/>
        <end position="397"/>
    </location>
</feature>
<gene>
    <name evidence="3" type="ORF">HCB35_15220</name>
</gene>
<accession>A0A842FFM9</accession>
<sequence>MERYDKVVAIIKRIDAYVDKVGKADFDSGLLDEVGMDKIPQLVESFEKVISSLLREQMTYYINAMKKTVKKAENELTVEELMRYYSNDLFKGDEFRENMSAEAAKFLEATTSDISGTIMKTLDKDVSFNRLSGRSMTWIQEWSDQLAKIMDIHSKDQVESVLFNALKDGKGIQSVELALKDLPAFNRNRARSTAITEALTASSVAQQESFEQSPCVEGKRWKHSGGKGITPRANHIELSGTVVNVDQPFMIPDSGELAMFPRDSSLSPKERINCHCTMGPDVNEDILGWSKEDKEKARSEVLGEMDKKTTPITSSLDKLKENVGKPVKSEVEILETGAVVQKEVDARIKAVTKEFQRVEKEFEDVKSKLLTNDIADSSQYEKKYQDLQKMKQLLADRRAETTANVLSEIRSFDTVRMQNFAMGSQVKLSREISGVSFLFPDDWVTKSNQAGSLLVKNVNRGYYMHDNQEATIALNAKHNTFGTALHEMGHRFEYIIPGLVDAEKQFYTRRTLNEPLVHMGPGYNKKEQTRIDNFIRKYMGKDYDGRAYELFSMGIEGLYSLSYDIYKDEEYLHFILGVLARL</sequence>
<evidence type="ECO:0000259" key="2">
    <source>
        <dbReference type="Pfam" id="PF04233"/>
    </source>
</evidence>